<dbReference type="PANTHER" id="PTHR13495:SF0">
    <property type="entry name" value="PSME3-INTERACTING PROTEIN"/>
    <property type="match status" value="1"/>
</dbReference>
<dbReference type="InterPro" id="IPR019331">
    <property type="entry name" value="FAM192A/Fyv6_N"/>
</dbReference>
<evidence type="ECO:0000256" key="1">
    <source>
        <dbReference type="ARBA" id="ARBA00004123"/>
    </source>
</evidence>
<gene>
    <name evidence="5" type="ORF">HPULCUR_004631</name>
</gene>
<protein>
    <recommendedName>
        <fullName evidence="4">FAM192A/Fyv6 N-terminal domain-containing protein</fullName>
    </recommendedName>
</protein>
<name>A0ABP9XWS9_9FUNG</name>
<reference evidence="5 6" key="1">
    <citation type="submission" date="2024-04" db="EMBL/GenBank/DDBJ databases">
        <title>genome sequences of Mucor flavus KT1a and Helicostylum pulchrum KT1b strains isolation_sourced from the surface of a dry-aged beef.</title>
        <authorList>
            <person name="Toyotome T."/>
            <person name="Hosono M."/>
            <person name="Torimaru M."/>
            <person name="Fukuda K."/>
            <person name="Mikami N."/>
        </authorList>
    </citation>
    <scope>NUCLEOTIDE SEQUENCE [LARGE SCALE GENOMIC DNA]</scope>
    <source>
        <strain evidence="5 6">KT1b</strain>
    </source>
</reference>
<evidence type="ECO:0000256" key="2">
    <source>
        <dbReference type="ARBA" id="ARBA00023242"/>
    </source>
</evidence>
<dbReference type="Proteomes" id="UP001476247">
    <property type="component" value="Unassembled WGS sequence"/>
</dbReference>
<accession>A0ABP9XWS9</accession>
<evidence type="ECO:0000313" key="5">
    <source>
        <dbReference type="EMBL" id="GAA5799221.1"/>
    </source>
</evidence>
<evidence type="ECO:0000313" key="6">
    <source>
        <dbReference type="Proteomes" id="UP001476247"/>
    </source>
</evidence>
<keyword evidence="2" id="KW-0539">Nucleus</keyword>
<dbReference type="EMBL" id="BAABUJ010000012">
    <property type="protein sequence ID" value="GAA5799221.1"/>
    <property type="molecule type" value="Genomic_DNA"/>
</dbReference>
<dbReference type="PANTHER" id="PTHR13495">
    <property type="entry name" value="NEFA-INTERACTING NUCLEAR PROTEIN NIP30"/>
    <property type="match status" value="1"/>
</dbReference>
<feature type="domain" description="FAM192A/Fyv6 N-terminal" evidence="4">
    <location>
        <begin position="9"/>
        <end position="105"/>
    </location>
</feature>
<sequence length="201" mass="22900">MSFNIKNSFVSRAVVEDNQQVDAEENKEADEVVIQEQYDPRTLFERLQEQKNIKEEKFAEESRLSNQIKRVDEEEAEFFRILSDEKEKLEYERKIKEQLALEEYRLAVEARAAPVGPAVTTANAVVASANKPKPAIKLNKLSKQSIKGALFVKKKKRESDSEEEEEEEEEQVKPLAKKQKTSLSLLADYGDISSSSSDSDA</sequence>
<dbReference type="Pfam" id="PF10187">
    <property type="entry name" value="FAM192A_Fyv6_N"/>
    <property type="match status" value="1"/>
</dbReference>
<evidence type="ECO:0000259" key="4">
    <source>
        <dbReference type="Pfam" id="PF10187"/>
    </source>
</evidence>
<comment type="caution">
    <text evidence="5">The sequence shown here is derived from an EMBL/GenBank/DDBJ whole genome shotgun (WGS) entry which is preliminary data.</text>
</comment>
<comment type="subcellular location">
    <subcellularLocation>
        <location evidence="1">Nucleus</location>
    </subcellularLocation>
</comment>
<proteinExistence type="predicted"/>
<evidence type="ECO:0000256" key="3">
    <source>
        <dbReference type="SAM" id="MobiDB-lite"/>
    </source>
</evidence>
<organism evidence="5 6">
    <name type="scientific">Helicostylum pulchrum</name>
    <dbReference type="NCBI Taxonomy" id="562976"/>
    <lineage>
        <taxon>Eukaryota</taxon>
        <taxon>Fungi</taxon>
        <taxon>Fungi incertae sedis</taxon>
        <taxon>Mucoromycota</taxon>
        <taxon>Mucoromycotina</taxon>
        <taxon>Mucoromycetes</taxon>
        <taxon>Mucorales</taxon>
        <taxon>Mucorineae</taxon>
        <taxon>Mucoraceae</taxon>
        <taxon>Helicostylum</taxon>
    </lineage>
</organism>
<keyword evidence="6" id="KW-1185">Reference proteome</keyword>
<dbReference type="InterPro" id="IPR039845">
    <property type="entry name" value="FAM192A"/>
</dbReference>
<feature type="region of interest" description="Disordered" evidence="3">
    <location>
        <begin position="152"/>
        <end position="180"/>
    </location>
</feature>
<feature type="compositionally biased region" description="Acidic residues" evidence="3">
    <location>
        <begin position="160"/>
        <end position="170"/>
    </location>
</feature>